<reference evidence="3 4" key="1">
    <citation type="submission" date="2021-05" db="EMBL/GenBank/DDBJ databases">
        <title>Comparative genomic studies on the polysaccharide-degrading batcterial strains of the Flammeovirga genus.</title>
        <authorList>
            <person name="Zewei F."/>
            <person name="Zheng Z."/>
            <person name="Yu L."/>
            <person name="Ruyue G."/>
            <person name="Yanhong M."/>
            <person name="Yuanyuan C."/>
            <person name="Jingyan G."/>
            <person name="Wenjun H."/>
        </authorList>
    </citation>
    <scope>NUCLEOTIDE SEQUENCE [LARGE SCALE GENOMIC DNA]</scope>
    <source>
        <strain evidence="3 4">YS10</strain>
    </source>
</reference>
<keyword evidence="1 2" id="KW-0732">Signal</keyword>
<dbReference type="Pfam" id="PF13517">
    <property type="entry name" value="FG-GAP_3"/>
    <property type="match status" value="2"/>
</dbReference>
<proteinExistence type="predicted"/>
<dbReference type="SUPFAM" id="SSF69318">
    <property type="entry name" value="Integrin alpha N-terminal domain"/>
    <property type="match status" value="2"/>
</dbReference>
<dbReference type="Gene3D" id="2.60.40.2810">
    <property type="match status" value="1"/>
</dbReference>
<dbReference type="NCBIfam" id="TIGR04131">
    <property type="entry name" value="Bac_Flav_CTERM"/>
    <property type="match status" value="1"/>
</dbReference>
<dbReference type="InterPro" id="IPR026341">
    <property type="entry name" value="T9SS_type_B"/>
</dbReference>
<accession>A0ABX8GXI5</accession>
<dbReference type="InterPro" id="IPR028994">
    <property type="entry name" value="Integrin_alpha_N"/>
</dbReference>
<name>A0ABX8GXI5_9BACT</name>
<protein>
    <submittedName>
        <fullName evidence="3">Gliding motility-associated C-terminal domain-containing protein</fullName>
    </submittedName>
</protein>
<organism evidence="3 4">
    <name type="scientific">Flammeovirga kamogawensis</name>
    <dbReference type="NCBI Taxonomy" id="373891"/>
    <lineage>
        <taxon>Bacteria</taxon>
        <taxon>Pseudomonadati</taxon>
        <taxon>Bacteroidota</taxon>
        <taxon>Cytophagia</taxon>
        <taxon>Cytophagales</taxon>
        <taxon>Flammeovirgaceae</taxon>
        <taxon>Flammeovirga</taxon>
    </lineage>
</organism>
<dbReference type="PANTHER" id="PTHR46580:SF2">
    <property type="entry name" value="MAM DOMAIN-CONTAINING PROTEIN"/>
    <property type="match status" value="1"/>
</dbReference>
<evidence type="ECO:0000256" key="2">
    <source>
        <dbReference type="SAM" id="SignalP"/>
    </source>
</evidence>
<sequence length="1834" mass="202571">MFNITQRIKYILLLTLFTITTSLAQEICDNGIDDDGDGLVDCFDPECSSYPGCDGFYFGNDSAACQVKPPIYPNFNIVAKFSTDINEATIEQRSGVMVADLDLDGLPEMIGKEQPKGQPGQINIFSGQDGRLLQTINEKGNTHTHTQVAIADVDKNGLGDIFVNEARTVRRYEYLSDHYIATAENNHKVFSALQSLQIADFNGDGTPEVYTANAIFNAITLDQIIAPDSTKNNGAYSYEIGGDDGNKIEDAYTLAYDIFKPGDTNPNGGTFGNEVDGLELIAGGKIYAVDISLGTLTEISSCTLPSKYQNFYRPGDGFVSIGDFTGNGKAEVVVTCHVDGNVGAIYLWSPYTQQFLADYTFTKSKNIGRCNLGDFDNDGEIEIGTAGKNQYVVLEYNASNSTLDEKWKRSSLDDASEMTGSTLFDFDGDGKIEVVYSEEENLFIWRWDEDSQTFIEVSKVTSRAGTRTEYPLVADVNADGQAEIVMAAQDLNGPSAEAIGYITVWGSYDSPWVSCRNLWNQHGYHITNINDDLTVPIQQQDNFNLYFEGSLNVFLGQTPFITDSLDISYATPDLYIPSITADLSNCSQGQDIPITITIGNQGDWPAAVGTPVTLYDGDPYSSTANATVIDTVHLSKTIEIDSTVNVSALIPQNTSGDPINLFILTNHNPYSFDGSVVDVPLPQDSVYTPLLECDYSNNLSLELVVNGCVIPPTIDLDNNNSSGYVKADFYNVYYIGSNSSGNIADEDATITMLGSDVINSLNVTISNYNGVDALDFQGSLPSGVTHSTNTNDQFIFSGDASITEYESILKAIYLISDTTTTKDYTQRQITVVVDPFGGAQSGTYVSNTATAFIDMKARPESNDEVRTINEDTFYTFSASDFDFYDADGDTFDGIRVAYPLNPLNYHGNLVYDGDTLTPYQLTIGHNIPDPSLLRFYPVLNASNDNTTPDPYTVFRFRVKDNTGDDITHHHSVGNQFTINVTPVQDPPISKDTTAIAPLNINTDKLVENLFSFASPDLNATYQSVIIKSLPTHIVNSVFQRDTGGGTFVDIAVDDDIPVGTLIRYNPTTMVGSEPINYDSIYFKVKDNRNLESIDQYTFTVSLLIDIVILDFYKIGLKNTPLSFNNQEFNDHYHNVVPTDLIQNITIKSLPNNGTLKFNNTPVTVNQDISFASINQLIFEPDSFWHGSTNFDYAVEDQNGDMSSQDATIYILIKDVRHDPVARDDFASTISNIPVLIDALSNDYDNDNDSIYLTSINSSTHGEAFINNGQVYFIPEENYVGAAPSNQAVINYTIADGIDGTSSANINVDIFNDTPIVGDIYYGGYVGDTVFFKRRDFESRFNDGQALTKIKFTSLPIKGNIYQEPFTAITLNQEIPVDEIDELFYINTNPQQEITEDFLWNGSDGISYATNDAHIFINLYSKTHPPVAVDDKTTTDELTPVTIDVLANDYDIDGHSLEIISVEMNESYQNDGIITVENNQVLFTPIPNHTGLFYANYYITDNQDGTSSALIRIIVANSLEGPTVEEVTRYGEKNSDLQFTIEDFENSYSDPNSASLDSIRISGLPSNGEFLYNGASIVNGQTIAKTDIPNFSYRPNTDFIGNDYSLWSGYNGTLWSSSSKKINIIIVENLDDQVPTVTDINKSGAENEIIYISIEDFENHFSDPLDSTIHAIKITSLPENGRITLNENPISLNQVIHADSIENITYTPSLDFSGIDEFYWNGFNGKFYSQQDAAVFIEIGPELVIYSSFTPNNDGINDYWHIKDIEFYDNNVVTIYNRWGNEVYSARNYDNNAVKWTGFNDGKGGTNALPAGTYFYKVNLNDGSPVRSGYVVLAK</sequence>
<dbReference type="RefSeq" id="WP_144072240.1">
    <property type="nucleotide sequence ID" value="NZ_CP076128.1"/>
</dbReference>
<dbReference type="Pfam" id="PF17963">
    <property type="entry name" value="Big_9"/>
    <property type="match status" value="2"/>
</dbReference>
<feature type="signal peptide" evidence="2">
    <location>
        <begin position="1"/>
        <end position="24"/>
    </location>
</feature>
<dbReference type="Pfam" id="PF13585">
    <property type="entry name" value="CHU_C"/>
    <property type="match status" value="1"/>
</dbReference>
<dbReference type="Proteomes" id="UP000682802">
    <property type="component" value="Chromosome 1"/>
</dbReference>
<evidence type="ECO:0000313" key="3">
    <source>
        <dbReference type="EMBL" id="QWG08319.1"/>
    </source>
</evidence>
<dbReference type="EMBL" id="CP076128">
    <property type="protein sequence ID" value="QWG08319.1"/>
    <property type="molecule type" value="Genomic_DNA"/>
</dbReference>
<feature type="chain" id="PRO_5045816320" evidence="2">
    <location>
        <begin position="25"/>
        <end position="1834"/>
    </location>
</feature>
<keyword evidence="4" id="KW-1185">Reference proteome</keyword>
<dbReference type="InterPro" id="IPR013517">
    <property type="entry name" value="FG-GAP"/>
</dbReference>
<dbReference type="PANTHER" id="PTHR46580">
    <property type="entry name" value="SENSOR KINASE-RELATED"/>
    <property type="match status" value="1"/>
</dbReference>
<evidence type="ECO:0000313" key="4">
    <source>
        <dbReference type="Proteomes" id="UP000682802"/>
    </source>
</evidence>
<gene>
    <name evidence="3" type="ORF">KM029_05120</name>
</gene>
<evidence type="ECO:0000256" key="1">
    <source>
        <dbReference type="ARBA" id="ARBA00022729"/>
    </source>
</evidence>